<gene>
    <name evidence="11" type="ORF">TRFO_11035</name>
</gene>
<evidence type="ECO:0000256" key="1">
    <source>
        <dbReference type="ARBA" id="ARBA00001946"/>
    </source>
</evidence>
<evidence type="ECO:0000256" key="4">
    <source>
        <dbReference type="ARBA" id="ARBA00022723"/>
    </source>
</evidence>
<dbReference type="InterPro" id="IPR041429">
    <property type="entry name" value="ITPK1_N"/>
</dbReference>
<evidence type="ECO:0000256" key="6">
    <source>
        <dbReference type="ARBA" id="ARBA00022777"/>
    </source>
</evidence>
<keyword evidence="3" id="KW-0808">Transferase</keyword>
<dbReference type="InterPro" id="IPR040464">
    <property type="entry name" value="InsP(3)kin_ATP-grasp"/>
</dbReference>
<protein>
    <submittedName>
        <fullName evidence="11">Uncharacterized protein</fullName>
    </submittedName>
</protein>
<accession>A0A1J4J5Y6</accession>
<reference evidence="11" key="1">
    <citation type="submission" date="2016-10" db="EMBL/GenBank/DDBJ databases">
        <authorList>
            <person name="Benchimol M."/>
            <person name="Almeida L.G."/>
            <person name="Vasconcelos A.T."/>
            <person name="Perreira-Neves A."/>
            <person name="Rosa I.A."/>
            <person name="Tasca T."/>
            <person name="Bogo M.R."/>
            <person name="de Souza W."/>
        </authorList>
    </citation>
    <scope>NUCLEOTIDE SEQUENCE [LARGE SCALE GENOMIC DNA]</scope>
    <source>
        <strain evidence="11">K</strain>
    </source>
</reference>
<keyword evidence="5" id="KW-0547">Nucleotide-binding</keyword>
<name>A0A1J4J5Y6_9EUKA</name>
<dbReference type="PANTHER" id="PTHR14217:SF1">
    <property type="entry name" value="INOSITOL-TETRAKISPHOSPHATE 1-KINASE"/>
    <property type="match status" value="1"/>
</dbReference>
<dbReference type="Gene3D" id="3.30.470.20">
    <property type="entry name" value="ATP-grasp fold, B domain"/>
    <property type="match status" value="2"/>
</dbReference>
<dbReference type="InterPro" id="IPR008656">
    <property type="entry name" value="Inositol_tetrakis-P_1-kinase"/>
</dbReference>
<keyword evidence="12" id="KW-1185">Reference proteome</keyword>
<comment type="similarity">
    <text evidence="2">Belongs to the ITPK1 family.</text>
</comment>
<dbReference type="GO" id="GO:0047325">
    <property type="term" value="F:inositol-3,4,5,6-tetrakisphosphate 1-kinase activity"/>
    <property type="evidence" value="ECO:0007669"/>
    <property type="project" value="InterPro"/>
</dbReference>
<evidence type="ECO:0000256" key="8">
    <source>
        <dbReference type="ARBA" id="ARBA00022842"/>
    </source>
</evidence>
<evidence type="ECO:0000256" key="5">
    <source>
        <dbReference type="ARBA" id="ARBA00022741"/>
    </source>
</evidence>
<sequence length="262" mass="30474">MKVGFYVKNGKWNKMNMPHFAEIAESHGIYLKRIDLDQDLVEQGPFDLIIHKSIDLFVQSIYFDNKKACDQLNKFQSYIKNNPQIPISNPLNFDYLVISRKRIFNELKKLNFNGDCIVPDMSIKTGKYVIKSDLACGAESAHKFEYLCDQDFNPSIEELHFVQPFFETGDSVIKVYVIGKYTKVNVKKPKNFELNYDLNAIERISDVLRKGLRCELFGYDLIRDIHTGNFYIIDLNSFSGIEVIPGFEEMMIDFFQTKIKAK</sequence>
<dbReference type="GO" id="GO:0000287">
    <property type="term" value="F:magnesium ion binding"/>
    <property type="evidence" value="ECO:0007669"/>
    <property type="project" value="InterPro"/>
</dbReference>
<dbReference type="GO" id="GO:0052726">
    <property type="term" value="F:inositol-1,3,4-trisphosphate 5-kinase activity"/>
    <property type="evidence" value="ECO:0007669"/>
    <property type="project" value="InterPro"/>
</dbReference>
<evidence type="ECO:0000313" key="12">
    <source>
        <dbReference type="Proteomes" id="UP000179807"/>
    </source>
</evidence>
<dbReference type="GO" id="GO:0052725">
    <property type="term" value="F:inositol-1,3,4-trisphosphate 6-kinase activity"/>
    <property type="evidence" value="ECO:0007669"/>
    <property type="project" value="InterPro"/>
</dbReference>
<keyword evidence="4" id="KW-0479">Metal-binding</keyword>
<dbReference type="RefSeq" id="XP_068347779.1">
    <property type="nucleotide sequence ID" value="XM_068495802.1"/>
</dbReference>
<dbReference type="OrthoDB" id="25308at2759"/>
<evidence type="ECO:0000256" key="2">
    <source>
        <dbReference type="ARBA" id="ARBA00009601"/>
    </source>
</evidence>
<dbReference type="PANTHER" id="PTHR14217">
    <property type="entry name" value="INOSITOL-TETRAKISPHOSPHATE 1-KINASE"/>
    <property type="match status" value="1"/>
</dbReference>
<organism evidence="11 12">
    <name type="scientific">Tritrichomonas foetus</name>
    <dbReference type="NCBI Taxonomy" id="1144522"/>
    <lineage>
        <taxon>Eukaryota</taxon>
        <taxon>Metamonada</taxon>
        <taxon>Parabasalia</taxon>
        <taxon>Tritrichomonadida</taxon>
        <taxon>Tritrichomonadidae</taxon>
        <taxon>Tritrichomonas</taxon>
    </lineage>
</organism>
<dbReference type="GO" id="GO:0005737">
    <property type="term" value="C:cytoplasm"/>
    <property type="evidence" value="ECO:0007669"/>
    <property type="project" value="TreeGrafter"/>
</dbReference>
<dbReference type="GO" id="GO:0005524">
    <property type="term" value="F:ATP binding"/>
    <property type="evidence" value="ECO:0007669"/>
    <property type="project" value="UniProtKB-KW"/>
</dbReference>
<feature type="domain" description="Inositol-tetrakisphosphate 1-kinase N-terminal" evidence="10">
    <location>
        <begin position="3"/>
        <end position="91"/>
    </location>
</feature>
<keyword evidence="8" id="KW-0460">Magnesium</keyword>
<feature type="domain" description="Inositol 1,3,4-trisphosphate 5/6-kinase ATP-grasp" evidence="9">
    <location>
        <begin position="199"/>
        <end position="256"/>
    </location>
</feature>
<dbReference type="Proteomes" id="UP000179807">
    <property type="component" value="Unassembled WGS sequence"/>
</dbReference>
<dbReference type="GeneID" id="94830506"/>
<dbReference type="GO" id="GO:0032957">
    <property type="term" value="P:inositol trisphosphate metabolic process"/>
    <property type="evidence" value="ECO:0007669"/>
    <property type="project" value="InterPro"/>
</dbReference>
<dbReference type="Gene3D" id="3.40.50.11370">
    <property type="match status" value="1"/>
</dbReference>
<evidence type="ECO:0000256" key="7">
    <source>
        <dbReference type="ARBA" id="ARBA00022840"/>
    </source>
</evidence>
<comment type="cofactor">
    <cofactor evidence="1">
        <name>Mg(2+)</name>
        <dbReference type="ChEBI" id="CHEBI:18420"/>
    </cofactor>
</comment>
<evidence type="ECO:0000256" key="3">
    <source>
        <dbReference type="ARBA" id="ARBA00022679"/>
    </source>
</evidence>
<dbReference type="Pfam" id="PF17927">
    <property type="entry name" value="Ins134_P3_kin_N"/>
    <property type="match status" value="1"/>
</dbReference>
<comment type="caution">
    <text evidence="11">The sequence shown here is derived from an EMBL/GenBank/DDBJ whole genome shotgun (WGS) entry which is preliminary data.</text>
</comment>
<dbReference type="Pfam" id="PF05770">
    <property type="entry name" value="Ins134_P3_kin"/>
    <property type="match status" value="1"/>
</dbReference>
<dbReference type="EMBL" id="MLAK01001304">
    <property type="protein sequence ID" value="OHS94642.1"/>
    <property type="molecule type" value="Genomic_DNA"/>
</dbReference>
<keyword evidence="6" id="KW-0418">Kinase</keyword>
<dbReference type="VEuPathDB" id="TrichDB:TRFO_11035"/>
<proteinExistence type="inferred from homology"/>
<evidence type="ECO:0000259" key="9">
    <source>
        <dbReference type="Pfam" id="PF05770"/>
    </source>
</evidence>
<dbReference type="AlphaFoldDB" id="A0A1J4J5Y6"/>
<evidence type="ECO:0000313" key="11">
    <source>
        <dbReference type="EMBL" id="OHS94642.1"/>
    </source>
</evidence>
<keyword evidence="7" id="KW-0067">ATP-binding</keyword>
<evidence type="ECO:0000259" key="10">
    <source>
        <dbReference type="Pfam" id="PF17927"/>
    </source>
</evidence>